<accession>A0A5B8XMV7</accession>
<dbReference type="AlphaFoldDB" id="A0A5B8XMV7"/>
<protein>
    <submittedName>
        <fullName evidence="2">Uncharacterized protein</fullName>
    </submittedName>
</protein>
<dbReference type="Proteomes" id="UP000321595">
    <property type="component" value="Chromosome"/>
</dbReference>
<dbReference type="KEGG" id="bbae:FRD01_06290"/>
<reference evidence="2 3" key="1">
    <citation type="submission" date="2019-08" db="EMBL/GenBank/DDBJ databases">
        <authorList>
            <person name="Liang Q."/>
        </authorList>
    </citation>
    <scope>NUCLEOTIDE SEQUENCE [LARGE SCALE GENOMIC DNA]</scope>
    <source>
        <strain evidence="2 3">V1718</strain>
    </source>
</reference>
<evidence type="ECO:0000313" key="3">
    <source>
        <dbReference type="Proteomes" id="UP000321595"/>
    </source>
</evidence>
<evidence type="ECO:0000256" key="1">
    <source>
        <dbReference type="SAM" id="Phobius"/>
    </source>
</evidence>
<keyword evidence="1" id="KW-1133">Transmembrane helix</keyword>
<dbReference type="EMBL" id="CP042467">
    <property type="protein sequence ID" value="QED26855.1"/>
    <property type="molecule type" value="Genomic_DNA"/>
</dbReference>
<feature type="transmembrane region" description="Helical" evidence="1">
    <location>
        <begin position="12"/>
        <end position="32"/>
    </location>
</feature>
<evidence type="ECO:0000313" key="2">
    <source>
        <dbReference type="EMBL" id="QED26855.1"/>
    </source>
</evidence>
<keyword evidence="3" id="KW-1185">Reference proteome</keyword>
<name>A0A5B8XMV7_9DELT</name>
<keyword evidence="1" id="KW-0472">Membrane</keyword>
<feature type="transmembrane region" description="Helical" evidence="1">
    <location>
        <begin position="44"/>
        <end position="65"/>
    </location>
</feature>
<proteinExistence type="predicted"/>
<keyword evidence="1" id="KW-0812">Transmembrane</keyword>
<sequence>MKVHAPAHPGLVLGVLSGVGLAAGVGLGFVGLMSGALEGRNEAVGMAIAGGVLVAAGTTGLIWAINMDPAPAEATVLGPIHESVKGFGLTLSVEF</sequence>
<organism evidence="2 3">
    <name type="scientific">Microvenator marinus</name>
    <dbReference type="NCBI Taxonomy" id="2600177"/>
    <lineage>
        <taxon>Bacteria</taxon>
        <taxon>Deltaproteobacteria</taxon>
        <taxon>Bradymonadales</taxon>
        <taxon>Microvenatoraceae</taxon>
        <taxon>Microvenator</taxon>
    </lineage>
</organism>
<gene>
    <name evidence="2" type="ORF">FRD01_06290</name>
</gene>